<sequence length="89" mass="10422">MKYPSACFELLVLGVNRVNRRGMTCSCHDTIRHLTQFLQLVIRDGQYLLYGRKIRGIFILLKSWVINIQKYSVKTPVQNEYSSEQLICI</sequence>
<dbReference type="EMBL" id="BMAW01060826">
    <property type="protein sequence ID" value="GFT28257.1"/>
    <property type="molecule type" value="Genomic_DNA"/>
</dbReference>
<comment type="caution">
    <text evidence="1">The sequence shown here is derived from an EMBL/GenBank/DDBJ whole genome shotgun (WGS) entry which is preliminary data.</text>
</comment>
<name>A0A8X6NS33_NEPPI</name>
<reference evidence="1" key="1">
    <citation type="submission" date="2020-08" db="EMBL/GenBank/DDBJ databases">
        <title>Multicomponent nature underlies the extraordinary mechanical properties of spider dragline silk.</title>
        <authorList>
            <person name="Kono N."/>
            <person name="Nakamura H."/>
            <person name="Mori M."/>
            <person name="Yoshida Y."/>
            <person name="Ohtoshi R."/>
            <person name="Malay A.D."/>
            <person name="Moran D.A.P."/>
            <person name="Tomita M."/>
            <person name="Numata K."/>
            <person name="Arakawa K."/>
        </authorList>
    </citation>
    <scope>NUCLEOTIDE SEQUENCE</scope>
</reference>
<evidence type="ECO:0000313" key="1">
    <source>
        <dbReference type="EMBL" id="GFT28257.1"/>
    </source>
</evidence>
<protein>
    <submittedName>
        <fullName evidence="1">Uncharacterized protein</fullName>
    </submittedName>
</protein>
<accession>A0A8X6NS33</accession>
<keyword evidence="2" id="KW-1185">Reference proteome</keyword>
<gene>
    <name evidence="1" type="ORF">NPIL_101501</name>
</gene>
<dbReference type="AlphaFoldDB" id="A0A8X6NS33"/>
<organism evidence="1 2">
    <name type="scientific">Nephila pilipes</name>
    <name type="common">Giant wood spider</name>
    <name type="synonym">Nephila maculata</name>
    <dbReference type="NCBI Taxonomy" id="299642"/>
    <lineage>
        <taxon>Eukaryota</taxon>
        <taxon>Metazoa</taxon>
        <taxon>Ecdysozoa</taxon>
        <taxon>Arthropoda</taxon>
        <taxon>Chelicerata</taxon>
        <taxon>Arachnida</taxon>
        <taxon>Araneae</taxon>
        <taxon>Araneomorphae</taxon>
        <taxon>Entelegynae</taxon>
        <taxon>Araneoidea</taxon>
        <taxon>Nephilidae</taxon>
        <taxon>Nephila</taxon>
    </lineage>
</organism>
<dbReference type="Proteomes" id="UP000887013">
    <property type="component" value="Unassembled WGS sequence"/>
</dbReference>
<evidence type="ECO:0000313" key="2">
    <source>
        <dbReference type="Proteomes" id="UP000887013"/>
    </source>
</evidence>
<proteinExistence type="predicted"/>